<accession>A0A0L8GN83</accession>
<gene>
    <name evidence="1" type="ORF">OCBIM_22030772mg</name>
</gene>
<proteinExistence type="predicted"/>
<organism evidence="1">
    <name type="scientific">Octopus bimaculoides</name>
    <name type="common">California two-spotted octopus</name>
    <dbReference type="NCBI Taxonomy" id="37653"/>
    <lineage>
        <taxon>Eukaryota</taxon>
        <taxon>Metazoa</taxon>
        <taxon>Spiralia</taxon>
        <taxon>Lophotrochozoa</taxon>
        <taxon>Mollusca</taxon>
        <taxon>Cephalopoda</taxon>
        <taxon>Coleoidea</taxon>
        <taxon>Octopodiformes</taxon>
        <taxon>Octopoda</taxon>
        <taxon>Incirrata</taxon>
        <taxon>Octopodidae</taxon>
        <taxon>Octopus</taxon>
    </lineage>
</organism>
<protein>
    <submittedName>
        <fullName evidence="1">Uncharacterized protein</fullName>
    </submittedName>
</protein>
<dbReference type="EMBL" id="KQ421085">
    <property type="protein sequence ID" value="KOF78448.1"/>
    <property type="molecule type" value="Genomic_DNA"/>
</dbReference>
<name>A0A0L8GN83_OCTBM</name>
<reference evidence="1" key="1">
    <citation type="submission" date="2015-07" db="EMBL/GenBank/DDBJ databases">
        <title>MeaNS - Measles Nucleotide Surveillance Program.</title>
        <authorList>
            <person name="Tran T."/>
            <person name="Druce J."/>
        </authorList>
    </citation>
    <scope>NUCLEOTIDE SEQUENCE</scope>
    <source>
        <strain evidence="1">UCB-OBI-ISO-001</strain>
        <tissue evidence="1">Gonad</tissue>
    </source>
</reference>
<evidence type="ECO:0000313" key="1">
    <source>
        <dbReference type="EMBL" id="KOF78448.1"/>
    </source>
</evidence>
<dbReference type="AlphaFoldDB" id="A0A0L8GN83"/>
<sequence length="82" mass="9865">MFAEEIVTESQHHQFHLTNKLIIQPHTYKTWNGDRSWNVSLIVVTDEVSDTGYRVAPVFTKVLSVKYKWIFLKRKLFLQYFF</sequence>